<evidence type="ECO:0000256" key="8">
    <source>
        <dbReference type="ARBA" id="ARBA00023136"/>
    </source>
</evidence>
<evidence type="ECO:0000256" key="7">
    <source>
        <dbReference type="ARBA" id="ARBA00022779"/>
    </source>
</evidence>
<evidence type="ECO:0000256" key="4">
    <source>
        <dbReference type="ARBA" id="ARBA00021898"/>
    </source>
</evidence>
<keyword evidence="7" id="KW-0283">Flagellar rotation</keyword>
<dbReference type="PANTHER" id="PTHR30034:SF6">
    <property type="entry name" value="YOP PROTEINS TRANSLOCATION PROTEIN Q"/>
    <property type="match status" value="1"/>
</dbReference>
<dbReference type="STRING" id="1142511.WIGMOR_0057"/>
<dbReference type="SUPFAM" id="SSF101801">
    <property type="entry name" value="Surface presentation of antigens (SPOA)"/>
    <property type="match status" value="1"/>
</dbReference>
<dbReference type="Proteomes" id="UP000009061">
    <property type="component" value="Chromosome"/>
</dbReference>
<dbReference type="InterPro" id="IPR001543">
    <property type="entry name" value="FliN-like_C"/>
</dbReference>
<dbReference type="OrthoDB" id="9806941at2"/>
<keyword evidence="6" id="KW-0145">Chemotaxis</keyword>
<gene>
    <name evidence="12" type="ORF">WIGMOR_0057</name>
</gene>
<evidence type="ECO:0000256" key="3">
    <source>
        <dbReference type="ARBA" id="ARBA00011049"/>
    </source>
</evidence>
<comment type="similarity">
    <text evidence="3">Belongs to the FliM family.</text>
</comment>
<dbReference type="AlphaFoldDB" id="H6Q5L4"/>
<keyword evidence="8" id="KW-0472">Membrane</keyword>
<evidence type="ECO:0000256" key="10">
    <source>
        <dbReference type="ARBA" id="ARBA00025044"/>
    </source>
</evidence>
<dbReference type="eggNOG" id="COG1868">
    <property type="taxonomic scope" value="Bacteria"/>
</dbReference>
<dbReference type="GO" id="GO:0005886">
    <property type="term" value="C:plasma membrane"/>
    <property type="evidence" value="ECO:0007669"/>
    <property type="project" value="UniProtKB-SubCell"/>
</dbReference>
<accession>H6Q5L4</accession>
<keyword evidence="9" id="KW-0975">Bacterial flagellum</keyword>
<dbReference type="HOGENOM" id="CLU_865861_0_0_6"/>
<dbReference type="RefSeq" id="WP_014353857.1">
    <property type="nucleotide sequence ID" value="NC_016893.1"/>
</dbReference>
<dbReference type="GO" id="GO:0050918">
    <property type="term" value="P:positive chemotaxis"/>
    <property type="evidence" value="ECO:0007669"/>
    <property type="project" value="TreeGrafter"/>
</dbReference>
<dbReference type="Gene3D" id="2.30.330.10">
    <property type="entry name" value="SpoA-like"/>
    <property type="match status" value="1"/>
</dbReference>
<dbReference type="InterPro" id="IPR001689">
    <property type="entry name" value="Flag_FliM"/>
</dbReference>
<reference evidence="12 13" key="1">
    <citation type="journal article" date="2012" name="MBio">
        <title>Insight into the transmission biology and species-specific functional capabilities of tsetse (Diptera: glossinidae) obligate symbiont wigglesworthia.</title>
        <authorList>
            <person name="Rio R.V."/>
            <person name="Symula R.E."/>
            <person name="Wang J."/>
            <person name="Lohs C."/>
            <person name="Wu Y.N."/>
            <person name="Snyder A.K."/>
            <person name="Bjornson R.D."/>
            <person name="Oshima K."/>
            <person name="Biehl B.S."/>
            <person name="Perna N.T."/>
            <person name="Hattori M."/>
            <person name="Aksoy S."/>
        </authorList>
    </citation>
    <scope>NUCLEOTIDE SEQUENCE [LARGE SCALE GENOMIC DNA]</scope>
    <source>
        <strain evidence="12">WGM</strain>
    </source>
</reference>
<keyword evidence="12" id="KW-0969">Cilium</keyword>
<protein>
    <recommendedName>
        <fullName evidence="4">Flagellar motor switch protein FliM</fullName>
    </recommendedName>
</protein>
<dbReference type="EMBL" id="CP003315">
    <property type="protein sequence ID" value="AFA40918.1"/>
    <property type="molecule type" value="Genomic_DNA"/>
</dbReference>
<dbReference type="SUPFAM" id="SSF103039">
    <property type="entry name" value="CheC-like"/>
    <property type="match status" value="1"/>
</dbReference>
<sequence length="321" mass="37096">MSDQQFNIDNKKNDSFLNLHKNFSLNINKLDKKNQLKVEILQKINQKFSGYFKSMLSNYIKKSVEITLNKTDIQKYCSFIKQFKKLISLNITYSNALKANIILILDPIFISIVLEIFFGGSGNNISVKEIKKFTISENRIIQTLINLMIKSYQKSWETSHYSIDINFISSDTCIKIIEFENEEDMLISSFKFTYKNIENNFFIIFSSYALEISDNFNNKKLSKISKNSEIKWKKKLSNEIQSSELNIQVRFSEVAISIANLIKLKKGEIIPFSCSEKLTAYVDCVPVFSGYYGSLNGYYALKIDNTIHSSINELKKQGSTE</sequence>
<dbReference type="Pfam" id="PF02154">
    <property type="entry name" value="FliM"/>
    <property type="match status" value="1"/>
</dbReference>
<evidence type="ECO:0000313" key="12">
    <source>
        <dbReference type="EMBL" id="AFA40918.1"/>
    </source>
</evidence>
<comment type="subcellular location">
    <subcellularLocation>
        <location evidence="1">Bacterial flagellum basal body</location>
    </subcellularLocation>
    <subcellularLocation>
        <location evidence="2">Cell membrane</location>
        <topology evidence="2">Peripheral membrane protein</topology>
    </subcellularLocation>
</comment>
<evidence type="ECO:0000313" key="13">
    <source>
        <dbReference type="Proteomes" id="UP000009061"/>
    </source>
</evidence>
<keyword evidence="12" id="KW-0282">Flagellum</keyword>
<name>H6Q5L4_WIGGL</name>
<dbReference type="PANTHER" id="PTHR30034">
    <property type="entry name" value="FLAGELLAR MOTOR SWITCH PROTEIN FLIM"/>
    <property type="match status" value="1"/>
</dbReference>
<dbReference type="InterPro" id="IPR036429">
    <property type="entry name" value="SpoA-like_sf"/>
</dbReference>
<keyword evidence="13" id="KW-1185">Reference proteome</keyword>
<dbReference type="GO" id="GO:0009425">
    <property type="term" value="C:bacterial-type flagellum basal body"/>
    <property type="evidence" value="ECO:0007669"/>
    <property type="project" value="UniProtKB-SubCell"/>
</dbReference>
<dbReference type="KEGG" id="wgl:WIGMOR_0057"/>
<dbReference type="Pfam" id="PF01052">
    <property type="entry name" value="FliMN_C"/>
    <property type="match status" value="1"/>
</dbReference>
<dbReference type="InterPro" id="IPR028976">
    <property type="entry name" value="CheC-like_sf"/>
</dbReference>
<proteinExistence type="inferred from homology"/>
<evidence type="ECO:0000256" key="1">
    <source>
        <dbReference type="ARBA" id="ARBA00004117"/>
    </source>
</evidence>
<evidence type="ECO:0000256" key="5">
    <source>
        <dbReference type="ARBA" id="ARBA00022475"/>
    </source>
</evidence>
<evidence type="ECO:0000256" key="2">
    <source>
        <dbReference type="ARBA" id="ARBA00004202"/>
    </source>
</evidence>
<dbReference type="GO" id="GO:0003774">
    <property type="term" value="F:cytoskeletal motor activity"/>
    <property type="evidence" value="ECO:0007669"/>
    <property type="project" value="InterPro"/>
</dbReference>
<comment type="function">
    <text evidence="10">FliM is one of three proteins (FliG, FliN, FliM) that forms the rotor-mounted switch complex (C ring), located at the base of the basal body. This complex interacts with the CheY and CheZ chemotaxis proteins, in addition to contacting components of the motor that determine the direction of flagellar rotation.</text>
</comment>
<dbReference type="GO" id="GO:0071978">
    <property type="term" value="P:bacterial-type flagellum-dependent swarming motility"/>
    <property type="evidence" value="ECO:0007669"/>
    <property type="project" value="TreeGrafter"/>
</dbReference>
<dbReference type="CDD" id="cd17908">
    <property type="entry name" value="FliM"/>
    <property type="match status" value="1"/>
</dbReference>
<organism evidence="12 13">
    <name type="scientific">Wigglesworthia glossinidia endosymbiont of Glossina morsitans morsitans</name>
    <name type="common">Yale colony</name>
    <dbReference type="NCBI Taxonomy" id="1142511"/>
    <lineage>
        <taxon>Bacteria</taxon>
        <taxon>Pseudomonadati</taxon>
        <taxon>Pseudomonadota</taxon>
        <taxon>Gammaproteobacteria</taxon>
        <taxon>Enterobacterales</taxon>
        <taxon>Erwiniaceae</taxon>
        <taxon>Wigglesworthia</taxon>
    </lineage>
</organism>
<keyword evidence="12" id="KW-0966">Cell projection</keyword>
<dbReference type="Gene3D" id="3.40.1550.10">
    <property type="entry name" value="CheC-like"/>
    <property type="match status" value="1"/>
</dbReference>
<feature type="domain" description="Flagellar motor switch protein FliN-like C-terminal" evidence="11">
    <location>
        <begin position="239"/>
        <end position="307"/>
    </location>
</feature>
<evidence type="ECO:0000256" key="9">
    <source>
        <dbReference type="ARBA" id="ARBA00023143"/>
    </source>
</evidence>
<evidence type="ECO:0000259" key="11">
    <source>
        <dbReference type="Pfam" id="PF01052"/>
    </source>
</evidence>
<keyword evidence="5" id="KW-1003">Cell membrane</keyword>
<evidence type="ECO:0000256" key="6">
    <source>
        <dbReference type="ARBA" id="ARBA00022500"/>
    </source>
</evidence>